<sequence length="106" mass="11522">MGREESKEQAKEAAREKELAAAAKKQAQKDKVWEQGAKDTSKTEEELARDAAAKARRAEAEKQAAAEGGKPLPMMKKCKECGTKYNPKKPCPGCIEAMFGPAKGKK</sequence>
<proteinExistence type="predicted"/>
<dbReference type="KEGG" id="mpp:MICPUCDRAFT_38991"/>
<feature type="compositionally biased region" description="Basic and acidic residues" evidence="1">
    <location>
        <begin position="27"/>
        <end position="64"/>
    </location>
</feature>
<keyword evidence="3" id="KW-1185">Reference proteome</keyword>
<protein>
    <submittedName>
        <fullName evidence="2">Predicted protein</fullName>
    </submittedName>
</protein>
<reference evidence="2 3" key="1">
    <citation type="journal article" date="2009" name="Science">
        <title>Green evolution and dynamic adaptations revealed by genomes of the marine picoeukaryotes Micromonas.</title>
        <authorList>
            <person name="Worden A.Z."/>
            <person name="Lee J.H."/>
            <person name="Mock T."/>
            <person name="Rouze P."/>
            <person name="Simmons M.P."/>
            <person name="Aerts A.L."/>
            <person name="Allen A.E."/>
            <person name="Cuvelier M.L."/>
            <person name="Derelle E."/>
            <person name="Everett M.V."/>
            <person name="Foulon E."/>
            <person name="Grimwood J."/>
            <person name="Gundlach H."/>
            <person name="Henrissat B."/>
            <person name="Napoli C."/>
            <person name="McDonald S.M."/>
            <person name="Parker M.S."/>
            <person name="Rombauts S."/>
            <person name="Salamov A."/>
            <person name="Von Dassow P."/>
            <person name="Badger J.H."/>
            <person name="Coutinho P.M."/>
            <person name="Demir E."/>
            <person name="Dubchak I."/>
            <person name="Gentemann C."/>
            <person name="Eikrem W."/>
            <person name="Gready J.E."/>
            <person name="John U."/>
            <person name="Lanier W."/>
            <person name="Lindquist E.A."/>
            <person name="Lucas S."/>
            <person name="Mayer K.F."/>
            <person name="Moreau H."/>
            <person name="Not F."/>
            <person name="Otillar R."/>
            <person name="Panaud O."/>
            <person name="Pangilinan J."/>
            <person name="Paulsen I."/>
            <person name="Piegu B."/>
            <person name="Poliakov A."/>
            <person name="Robbens S."/>
            <person name="Schmutz J."/>
            <person name="Toulza E."/>
            <person name="Wyss T."/>
            <person name="Zelensky A."/>
            <person name="Zhou K."/>
            <person name="Armbrust E.V."/>
            <person name="Bhattacharya D."/>
            <person name="Goodenough U.W."/>
            <person name="Van de Peer Y."/>
            <person name="Grigoriev I.V."/>
        </authorList>
    </citation>
    <scope>NUCLEOTIDE SEQUENCE [LARGE SCALE GENOMIC DNA]</scope>
    <source>
        <strain evidence="2 3">CCMP1545</strain>
    </source>
</reference>
<name>C1MMY0_MICPC</name>
<dbReference type="Proteomes" id="UP000001876">
    <property type="component" value="Unassembled WGS sequence"/>
</dbReference>
<accession>C1MMY0</accession>
<organism evidence="3">
    <name type="scientific">Micromonas pusilla (strain CCMP1545)</name>
    <name type="common">Picoplanktonic green alga</name>
    <dbReference type="NCBI Taxonomy" id="564608"/>
    <lineage>
        <taxon>Eukaryota</taxon>
        <taxon>Viridiplantae</taxon>
        <taxon>Chlorophyta</taxon>
        <taxon>Mamiellophyceae</taxon>
        <taxon>Mamiellales</taxon>
        <taxon>Mamiellaceae</taxon>
        <taxon>Micromonas</taxon>
    </lineage>
</organism>
<evidence type="ECO:0000313" key="2">
    <source>
        <dbReference type="EMBL" id="EEH59132.1"/>
    </source>
</evidence>
<evidence type="ECO:0000313" key="3">
    <source>
        <dbReference type="Proteomes" id="UP000001876"/>
    </source>
</evidence>
<gene>
    <name evidence="2" type="ORF">MICPUCDRAFT_38991</name>
</gene>
<dbReference type="EMBL" id="GG663737">
    <property type="protein sequence ID" value="EEH59132.1"/>
    <property type="molecule type" value="Genomic_DNA"/>
</dbReference>
<dbReference type="RefSeq" id="XP_003057487.1">
    <property type="nucleotide sequence ID" value="XM_003057441.1"/>
</dbReference>
<dbReference type="AlphaFoldDB" id="C1MMY0"/>
<feature type="region of interest" description="Disordered" evidence="1">
    <location>
        <begin position="1"/>
        <end position="75"/>
    </location>
</feature>
<feature type="compositionally biased region" description="Basic and acidic residues" evidence="1">
    <location>
        <begin position="1"/>
        <end position="19"/>
    </location>
</feature>
<evidence type="ECO:0000256" key="1">
    <source>
        <dbReference type="SAM" id="MobiDB-lite"/>
    </source>
</evidence>
<dbReference type="GeneID" id="9682443"/>